<dbReference type="AlphaFoldDB" id="A0A0M8NUH3"/>
<evidence type="ECO:0000313" key="3">
    <source>
        <dbReference type="Proteomes" id="UP000037696"/>
    </source>
</evidence>
<accession>A0A0M8NUH3</accession>
<dbReference type="EMBL" id="LHQQ01000193">
    <property type="protein sequence ID" value="KOS39666.1"/>
    <property type="molecule type" value="Genomic_DNA"/>
</dbReference>
<evidence type="ECO:0000313" key="2">
    <source>
        <dbReference type="EMBL" id="KOS39666.1"/>
    </source>
</evidence>
<proteinExistence type="predicted"/>
<protein>
    <recommendedName>
        <fullName evidence="1">GXWXG domain-containing protein</fullName>
    </recommendedName>
</protein>
<feature type="domain" description="GXWXG" evidence="1">
    <location>
        <begin position="32"/>
        <end position="87"/>
    </location>
</feature>
<sequence length="92" mass="10385">MRENANAQSPQEKYLAAIEANRKVNPETIEDLFSQLPSLKPDQLLGEWNGGYFDTGHPVATQLEEIKWVGKSFKTLEDVDPVIVERDGKRVS</sequence>
<dbReference type="Proteomes" id="UP000037696">
    <property type="component" value="Unassembled WGS sequence"/>
</dbReference>
<dbReference type="InterPro" id="IPR025951">
    <property type="entry name" value="GXWXG_dom"/>
</dbReference>
<dbReference type="Pfam" id="PF14231">
    <property type="entry name" value="GXWXG"/>
    <property type="match status" value="1"/>
</dbReference>
<evidence type="ECO:0000259" key="1">
    <source>
        <dbReference type="Pfam" id="PF14231"/>
    </source>
</evidence>
<dbReference type="OrthoDB" id="2213372at2759"/>
<comment type="caution">
    <text evidence="2">The sequence shown here is derived from an EMBL/GenBank/DDBJ whole genome shotgun (WGS) entry which is preliminary data.</text>
</comment>
<name>A0A0M8NUH3_9EURO</name>
<organism evidence="2 3">
    <name type="scientific">Penicillium nordicum</name>
    <dbReference type="NCBI Taxonomy" id="229535"/>
    <lineage>
        <taxon>Eukaryota</taxon>
        <taxon>Fungi</taxon>
        <taxon>Dikarya</taxon>
        <taxon>Ascomycota</taxon>
        <taxon>Pezizomycotina</taxon>
        <taxon>Eurotiomycetes</taxon>
        <taxon>Eurotiomycetidae</taxon>
        <taxon>Eurotiales</taxon>
        <taxon>Aspergillaceae</taxon>
        <taxon>Penicillium</taxon>
    </lineage>
</organism>
<keyword evidence="3" id="KW-1185">Reference proteome</keyword>
<dbReference type="STRING" id="229535.A0A0M8NUH3"/>
<dbReference type="Gene3D" id="2.40.128.580">
    <property type="entry name" value="GXWXG domain"/>
    <property type="match status" value="1"/>
</dbReference>
<gene>
    <name evidence="2" type="ORF">ACN38_g9492</name>
</gene>
<reference evidence="2 3" key="1">
    <citation type="submission" date="2015-08" db="EMBL/GenBank/DDBJ databases">
        <title>Genome sequencing of Penicillium nordicum.</title>
        <authorList>
            <person name="Nguyen H.D."/>
            <person name="Seifert K.A."/>
        </authorList>
    </citation>
    <scope>NUCLEOTIDE SEQUENCE [LARGE SCALE GENOMIC DNA]</scope>
    <source>
        <strain evidence="2 3">DAOMC 185683</strain>
    </source>
</reference>